<dbReference type="Proteomes" id="UP000015105">
    <property type="component" value="Chromosome 4D"/>
</dbReference>
<dbReference type="Gramene" id="AET4Gv20872000.1">
    <property type="protein sequence ID" value="AET4Gv20872000.1"/>
    <property type="gene ID" value="AET4Gv20872000"/>
</dbReference>
<evidence type="ECO:0000313" key="2">
    <source>
        <dbReference type="Proteomes" id="UP000015105"/>
    </source>
</evidence>
<proteinExistence type="predicted"/>
<reference evidence="1" key="3">
    <citation type="journal article" date="2017" name="Nature">
        <title>Genome sequence of the progenitor of the wheat D genome Aegilops tauschii.</title>
        <authorList>
            <person name="Luo M.C."/>
            <person name="Gu Y.Q."/>
            <person name="Puiu D."/>
            <person name="Wang H."/>
            <person name="Twardziok S.O."/>
            <person name="Deal K.R."/>
            <person name="Huo N."/>
            <person name="Zhu T."/>
            <person name="Wang L."/>
            <person name="Wang Y."/>
            <person name="McGuire P.E."/>
            <person name="Liu S."/>
            <person name="Long H."/>
            <person name="Ramasamy R.K."/>
            <person name="Rodriguez J.C."/>
            <person name="Van S.L."/>
            <person name="Yuan L."/>
            <person name="Wang Z."/>
            <person name="Xia Z."/>
            <person name="Xiao L."/>
            <person name="Anderson O.D."/>
            <person name="Ouyang S."/>
            <person name="Liang Y."/>
            <person name="Zimin A.V."/>
            <person name="Pertea G."/>
            <person name="Qi P."/>
            <person name="Bennetzen J.L."/>
            <person name="Dai X."/>
            <person name="Dawson M.W."/>
            <person name="Muller H.G."/>
            <person name="Kugler K."/>
            <person name="Rivarola-Duarte L."/>
            <person name="Spannagl M."/>
            <person name="Mayer K.F.X."/>
            <person name="Lu F.H."/>
            <person name="Bevan M.W."/>
            <person name="Leroy P."/>
            <person name="Li P."/>
            <person name="You F.M."/>
            <person name="Sun Q."/>
            <person name="Liu Z."/>
            <person name="Lyons E."/>
            <person name="Wicker T."/>
            <person name="Salzberg S.L."/>
            <person name="Devos K.M."/>
            <person name="Dvorak J."/>
        </authorList>
    </citation>
    <scope>NUCLEOTIDE SEQUENCE [LARGE SCALE GENOMIC DNA]</scope>
    <source>
        <strain evidence="1">cv. AL8/78</strain>
    </source>
</reference>
<reference evidence="2" key="1">
    <citation type="journal article" date="2014" name="Science">
        <title>Ancient hybridizations among the ancestral genomes of bread wheat.</title>
        <authorList>
            <consortium name="International Wheat Genome Sequencing Consortium,"/>
            <person name="Marcussen T."/>
            <person name="Sandve S.R."/>
            <person name="Heier L."/>
            <person name="Spannagl M."/>
            <person name="Pfeifer M."/>
            <person name="Jakobsen K.S."/>
            <person name="Wulff B.B."/>
            <person name="Steuernagel B."/>
            <person name="Mayer K.F."/>
            <person name="Olsen O.A."/>
        </authorList>
    </citation>
    <scope>NUCLEOTIDE SEQUENCE [LARGE SCALE GENOMIC DNA]</scope>
    <source>
        <strain evidence="2">cv. AL8/78</strain>
    </source>
</reference>
<reference evidence="1" key="4">
    <citation type="submission" date="2019-03" db="UniProtKB">
        <authorList>
            <consortium name="EnsemblPlants"/>
        </authorList>
    </citation>
    <scope>IDENTIFICATION</scope>
</reference>
<dbReference type="PANTHER" id="PTHR33207">
    <property type="entry name" value="F-BOX DOMAIN CONTAINING PROTEIN-RELATED"/>
    <property type="match status" value="1"/>
</dbReference>
<sequence length="95" mass="10708">TRGWLGHLRVVQLRCGYVYLSMKCITPVGILRCWFLSLSLETMKIESLIHTGHLVFFFFEGYGTFGDCAYPYVMAWPPCLIGDDGGTGHEVEGSR</sequence>
<keyword evidence="2" id="KW-1185">Reference proteome</keyword>
<evidence type="ECO:0000313" key="1">
    <source>
        <dbReference type="EnsemblPlants" id="AET4Gv20872000.1"/>
    </source>
</evidence>
<protein>
    <submittedName>
        <fullName evidence="1">Uncharacterized protein</fullName>
    </submittedName>
</protein>
<name>A0A453JCU4_AEGTS</name>
<dbReference type="EnsemblPlants" id="AET4Gv20872000.1">
    <property type="protein sequence ID" value="AET4Gv20872000.1"/>
    <property type="gene ID" value="AET4Gv20872000"/>
</dbReference>
<accession>A0A453JCU4</accession>
<reference evidence="1" key="5">
    <citation type="journal article" date="2021" name="G3 (Bethesda)">
        <title>Aegilops tauschii genome assembly Aet v5.0 features greater sequence contiguity and improved annotation.</title>
        <authorList>
            <person name="Wang L."/>
            <person name="Zhu T."/>
            <person name="Rodriguez J.C."/>
            <person name="Deal K.R."/>
            <person name="Dubcovsky J."/>
            <person name="McGuire P.E."/>
            <person name="Lux T."/>
            <person name="Spannagl M."/>
            <person name="Mayer K.F.X."/>
            <person name="Baldrich P."/>
            <person name="Meyers B.C."/>
            <person name="Huo N."/>
            <person name="Gu Y.Q."/>
            <person name="Zhou H."/>
            <person name="Devos K.M."/>
            <person name="Bennetzen J.L."/>
            <person name="Unver T."/>
            <person name="Budak H."/>
            <person name="Gulick P.J."/>
            <person name="Galiba G."/>
            <person name="Kalapos B."/>
            <person name="Nelson D.R."/>
            <person name="Li P."/>
            <person name="You F.M."/>
            <person name="Luo M.C."/>
            <person name="Dvorak J."/>
        </authorList>
    </citation>
    <scope>NUCLEOTIDE SEQUENCE [LARGE SCALE GENOMIC DNA]</scope>
    <source>
        <strain evidence="1">cv. AL8/78</strain>
    </source>
</reference>
<reference evidence="2" key="2">
    <citation type="journal article" date="2017" name="Nat. Plants">
        <title>The Aegilops tauschii genome reveals multiple impacts of transposons.</title>
        <authorList>
            <person name="Zhao G."/>
            <person name="Zou C."/>
            <person name="Li K."/>
            <person name="Wang K."/>
            <person name="Li T."/>
            <person name="Gao L."/>
            <person name="Zhang X."/>
            <person name="Wang H."/>
            <person name="Yang Z."/>
            <person name="Liu X."/>
            <person name="Jiang W."/>
            <person name="Mao L."/>
            <person name="Kong X."/>
            <person name="Jiao Y."/>
            <person name="Jia J."/>
        </authorList>
    </citation>
    <scope>NUCLEOTIDE SEQUENCE [LARGE SCALE GENOMIC DNA]</scope>
    <source>
        <strain evidence="2">cv. AL8/78</strain>
    </source>
</reference>
<organism evidence="1 2">
    <name type="scientific">Aegilops tauschii subsp. strangulata</name>
    <name type="common">Goatgrass</name>
    <dbReference type="NCBI Taxonomy" id="200361"/>
    <lineage>
        <taxon>Eukaryota</taxon>
        <taxon>Viridiplantae</taxon>
        <taxon>Streptophyta</taxon>
        <taxon>Embryophyta</taxon>
        <taxon>Tracheophyta</taxon>
        <taxon>Spermatophyta</taxon>
        <taxon>Magnoliopsida</taxon>
        <taxon>Liliopsida</taxon>
        <taxon>Poales</taxon>
        <taxon>Poaceae</taxon>
        <taxon>BOP clade</taxon>
        <taxon>Pooideae</taxon>
        <taxon>Triticodae</taxon>
        <taxon>Triticeae</taxon>
        <taxon>Triticinae</taxon>
        <taxon>Aegilops</taxon>
    </lineage>
</organism>
<dbReference type="AlphaFoldDB" id="A0A453JCU4"/>